<protein>
    <submittedName>
        <fullName evidence="1">Uncharacterized protein</fullName>
    </submittedName>
</protein>
<organism evidence="1 2">
    <name type="scientific">Geodia barretti</name>
    <name type="common">Barrett's horny sponge</name>
    <dbReference type="NCBI Taxonomy" id="519541"/>
    <lineage>
        <taxon>Eukaryota</taxon>
        <taxon>Metazoa</taxon>
        <taxon>Porifera</taxon>
        <taxon>Demospongiae</taxon>
        <taxon>Heteroscleromorpha</taxon>
        <taxon>Tetractinellida</taxon>
        <taxon>Astrophorina</taxon>
        <taxon>Geodiidae</taxon>
        <taxon>Geodia</taxon>
    </lineage>
</organism>
<evidence type="ECO:0000313" key="1">
    <source>
        <dbReference type="EMBL" id="CAI8031906.1"/>
    </source>
</evidence>
<dbReference type="EMBL" id="CASHTH010002574">
    <property type="protein sequence ID" value="CAI8031906.1"/>
    <property type="molecule type" value="Genomic_DNA"/>
</dbReference>
<dbReference type="AlphaFoldDB" id="A0AA35SNC1"/>
<accession>A0AA35SNC1</accession>
<keyword evidence="2" id="KW-1185">Reference proteome</keyword>
<dbReference type="Proteomes" id="UP001174909">
    <property type="component" value="Unassembled WGS sequence"/>
</dbReference>
<gene>
    <name evidence="1" type="ORF">GBAR_LOCUS18067</name>
</gene>
<sequence>MSSCPLFSLTCRIEVQKQSLGVIRVFRVSSCPLFSLTCRIKVQKQSLGVIGIPNE</sequence>
<evidence type="ECO:0000313" key="2">
    <source>
        <dbReference type="Proteomes" id="UP001174909"/>
    </source>
</evidence>
<reference evidence="1" key="1">
    <citation type="submission" date="2023-03" db="EMBL/GenBank/DDBJ databases">
        <authorList>
            <person name="Steffen K."/>
            <person name="Cardenas P."/>
        </authorList>
    </citation>
    <scope>NUCLEOTIDE SEQUENCE</scope>
</reference>
<comment type="caution">
    <text evidence="1">The sequence shown here is derived from an EMBL/GenBank/DDBJ whole genome shotgun (WGS) entry which is preliminary data.</text>
</comment>
<name>A0AA35SNC1_GEOBA</name>
<proteinExistence type="predicted"/>